<feature type="domain" description="F-box" evidence="1">
    <location>
        <begin position="13"/>
        <end position="45"/>
    </location>
</feature>
<evidence type="ECO:0000313" key="2">
    <source>
        <dbReference type="EMBL" id="CAL1392441.1"/>
    </source>
</evidence>
<dbReference type="Pfam" id="PF00646">
    <property type="entry name" value="F-box"/>
    <property type="match status" value="1"/>
</dbReference>
<dbReference type="EMBL" id="OZ034819">
    <property type="protein sequence ID" value="CAL1392441.1"/>
    <property type="molecule type" value="Genomic_DNA"/>
</dbReference>
<dbReference type="InterPro" id="IPR001810">
    <property type="entry name" value="F-box_dom"/>
</dbReference>
<dbReference type="InterPro" id="IPR036047">
    <property type="entry name" value="F-box-like_dom_sf"/>
</dbReference>
<dbReference type="Proteomes" id="UP001497516">
    <property type="component" value="Chromosome 6"/>
</dbReference>
<gene>
    <name evidence="2" type="ORF">LTRI10_LOCUS33086</name>
</gene>
<dbReference type="SUPFAM" id="SSF81383">
    <property type="entry name" value="F-box domain"/>
    <property type="match status" value="1"/>
</dbReference>
<dbReference type="AlphaFoldDB" id="A0AAV2F2I8"/>
<evidence type="ECO:0000313" key="3">
    <source>
        <dbReference type="Proteomes" id="UP001497516"/>
    </source>
</evidence>
<proteinExistence type="predicted"/>
<organism evidence="2 3">
    <name type="scientific">Linum trigynum</name>
    <dbReference type="NCBI Taxonomy" id="586398"/>
    <lineage>
        <taxon>Eukaryota</taxon>
        <taxon>Viridiplantae</taxon>
        <taxon>Streptophyta</taxon>
        <taxon>Embryophyta</taxon>
        <taxon>Tracheophyta</taxon>
        <taxon>Spermatophyta</taxon>
        <taxon>Magnoliopsida</taxon>
        <taxon>eudicotyledons</taxon>
        <taxon>Gunneridae</taxon>
        <taxon>Pentapetalae</taxon>
        <taxon>rosids</taxon>
        <taxon>fabids</taxon>
        <taxon>Malpighiales</taxon>
        <taxon>Linaceae</taxon>
        <taxon>Linum</taxon>
    </lineage>
</organism>
<name>A0AAV2F2I8_9ROSI</name>
<evidence type="ECO:0000259" key="1">
    <source>
        <dbReference type="Pfam" id="PF00646"/>
    </source>
</evidence>
<reference evidence="2 3" key="1">
    <citation type="submission" date="2024-04" db="EMBL/GenBank/DDBJ databases">
        <authorList>
            <person name="Fracassetti M."/>
        </authorList>
    </citation>
    <scope>NUCLEOTIDE SEQUENCE [LARGE SCALE GENOMIC DNA]</scope>
</reference>
<keyword evidence="3" id="KW-1185">Reference proteome</keyword>
<protein>
    <recommendedName>
        <fullName evidence="1">F-box domain-containing protein</fullName>
    </recommendedName>
</protein>
<accession>A0AAV2F2I8</accession>
<sequence>MTKRLRNSTAGRISNLPCNVIERILVFLPIKAAVQTSLLPRNWRHRGELLPNLCSMRVFEMGMMRTS</sequence>